<dbReference type="GO" id="GO:0046872">
    <property type="term" value="F:metal ion binding"/>
    <property type="evidence" value="ECO:0007669"/>
    <property type="project" value="UniProtKB-KW"/>
</dbReference>
<dbReference type="GO" id="GO:0008986">
    <property type="term" value="F:pyruvate, water dikinase activity"/>
    <property type="evidence" value="ECO:0007669"/>
    <property type="project" value="UniProtKB-EC"/>
</dbReference>
<comment type="catalytic activity">
    <reaction evidence="14">
        <text>pyruvate + ATP + H2O = phosphoenolpyruvate + AMP + phosphate + 2 H(+)</text>
        <dbReference type="Rhea" id="RHEA:11364"/>
        <dbReference type="ChEBI" id="CHEBI:15361"/>
        <dbReference type="ChEBI" id="CHEBI:15377"/>
        <dbReference type="ChEBI" id="CHEBI:15378"/>
        <dbReference type="ChEBI" id="CHEBI:30616"/>
        <dbReference type="ChEBI" id="CHEBI:43474"/>
        <dbReference type="ChEBI" id="CHEBI:58702"/>
        <dbReference type="ChEBI" id="CHEBI:456215"/>
        <dbReference type="EC" id="2.7.9.2"/>
    </reaction>
</comment>
<dbReference type="InterPro" id="IPR006319">
    <property type="entry name" value="PEP_synth"/>
</dbReference>
<evidence type="ECO:0000256" key="5">
    <source>
        <dbReference type="ARBA" id="ARBA00011996"/>
    </source>
</evidence>
<dbReference type="Gene3D" id="3.30.1490.20">
    <property type="entry name" value="ATP-grasp fold, A domain"/>
    <property type="match status" value="1"/>
</dbReference>
<dbReference type="EC" id="2.7.9.2" evidence="5"/>
<evidence type="ECO:0000256" key="11">
    <source>
        <dbReference type="ARBA" id="ARBA00022840"/>
    </source>
</evidence>
<dbReference type="OrthoDB" id="9765468at2"/>
<keyword evidence="17" id="KW-1185">Reference proteome</keyword>
<evidence type="ECO:0000259" key="15">
    <source>
        <dbReference type="Pfam" id="PF01326"/>
    </source>
</evidence>
<comment type="pathway">
    <text evidence="3">Carbohydrate biosynthesis; gluconeogenesis.</text>
</comment>
<evidence type="ECO:0000256" key="13">
    <source>
        <dbReference type="ARBA" id="ARBA00033470"/>
    </source>
</evidence>
<dbReference type="GO" id="GO:0005524">
    <property type="term" value="F:ATP binding"/>
    <property type="evidence" value="ECO:0007669"/>
    <property type="project" value="UniProtKB-KW"/>
</dbReference>
<comment type="caution">
    <text evidence="16">The sequence shown here is derived from an EMBL/GenBank/DDBJ whole genome shotgun (WGS) entry which is preliminary data.</text>
</comment>
<reference evidence="16 17" key="1">
    <citation type="submission" date="2019-02" db="EMBL/GenBank/DDBJ databases">
        <title>Kribbella capetownensis sp. nov. and Kribbella speibonae sp. nov., isolated from soil.</title>
        <authorList>
            <person name="Curtis S.M."/>
            <person name="Norton I."/>
            <person name="Everest G.J."/>
            <person name="Meyers P.R."/>
        </authorList>
    </citation>
    <scope>NUCLEOTIDE SEQUENCE [LARGE SCALE GENOMIC DNA]</scope>
    <source>
        <strain evidence="16 17">DSM 27082</strain>
    </source>
</reference>
<gene>
    <name evidence="16" type="ORF">E0H50_32400</name>
</gene>
<accession>A0A4R0I976</accession>
<dbReference type="AlphaFoldDB" id="A0A4R0I976"/>
<keyword evidence="7" id="KW-0808">Transferase</keyword>
<dbReference type="UniPathway" id="UPA00138"/>
<comment type="similarity">
    <text evidence="4">Belongs to the PEP-utilizing enzyme family.</text>
</comment>
<dbReference type="RefSeq" id="WP_131294778.1">
    <property type="nucleotide sequence ID" value="NZ_SJKA01000015.1"/>
</dbReference>
<comment type="cofactor">
    <cofactor evidence="1">
        <name>Mg(2+)</name>
        <dbReference type="ChEBI" id="CHEBI:18420"/>
    </cofactor>
</comment>
<dbReference type="Proteomes" id="UP000292695">
    <property type="component" value="Unassembled WGS sequence"/>
</dbReference>
<evidence type="ECO:0000256" key="8">
    <source>
        <dbReference type="ARBA" id="ARBA00022723"/>
    </source>
</evidence>
<keyword evidence="8" id="KW-0479">Metal-binding</keyword>
<keyword evidence="10" id="KW-0418">Kinase</keyword>
<dbReference type="InterPro" id="IPR002192">
    <property type="entry name" value="PPDK_AMP/ATP-bd"/>
</dbReference>
<dbReference type="PANTHER" id="PTHR43030">
    <property type="entry name" value="PHOSPHOENOLPYRUVATE SYNTHASE"/>
    <property type="match status" value="1"/>
</dbReference>
<evidence type="ECO:0000256" key="4">
    <source>
        <dbReference type="ARBA" id="ARBA00007837"/>
    </source>
</evidence>
<comment type="function">
    <text evidence="2">Catalyzes the phosphorylation of pyruvate to phosphoenolpyruvate.</text>
</comment>
<dbReference type="GO" id="GO:0006094">
    <property type="term" value="P:gluconeogenesis"/>
    <property type="evidence" value="ECO:0007669"/>
    <property type="project" value="UniProtKB-UniPathway"/>
</dbReference>
<dbReference type="PANTHER" id="PTHR43030:SF1">
    <property type="entry name" value="PHOSPHOENOLPYRUVATE SYNTHASE"/>
    <property type="match status" value="1"/>
</dbReference>
<dbReference type="Pfam" id="PF01326">
    <property type="entry name" value="PPDK_N"/>
    <property type="match status" value="1"/>
</dbReference>
<feature type="domain" description="Pyruvate phosphate dikinase AMP/ATP-binding" evidence="15">
    <location>
        <begin position="19"/>
        <end position="306"/>
    </location>
</feature>
<sequence length="324" mass="34895">MNTEYVVRLDGDTEPAPAEQIGVKASRLTGLAREGIRVPEGFAVTAAAYREFVQEGRLGPSIAQAIRRFRAGRDLVVAAAEIRSAFRDAPVPTGLTDEIMAAYDELGGDGTDVAVRCSPVEPADDVQDDVFLHLRTGADVVAACRRCFASLFNVVAVGNREAMGGDHLKAVMAVTVQSMVRADVGASGTARGESTFVRVRAAWGLGEPPVGDADQYSVHPGSRPLIVRHRGAKLTKSVYADPRGTQRIPTTYDERMALVLSDDELRQLAEWSEAADKHFRRPMTLEWAKDGLSGTLYVVEVRPWTVPAVTITARGRGVAVPQLG</sequence>
<evidence type="ECO:0000256" key="6">
    <source>
        <dbReference type="ARBA" id="ARBA00021623"/>
    </source>
</evidence>
<evidence type="ECO:0000313" key="16">
    <source>
        <dbReference type="EMBL" id="TCC24350.1"/>
    </source>
</evidence>
<proteinExistence type="inferred from homology"/>
<dbReference type="InterPro" id="IPR013815">
    <property type="entry name" value="ATP_grasp_subdomain_1"/>
</dbReference>
<evidence type="ECO:0000256" key="10">
    <source>
        <dbReference type="ARBA" id="ARBA00022777"/>
    </source>
</evidence>
<evidence type="ECO:0000256" key="3">
    <source>
        <dbReference type="ARBA" id="ARBA00004742"/>
    </source>
</evidence>
<protein>
    <recommendedName>
        <fullName evidence="6">Phosphoenolpyruvate synthase</fullName>
        <ecNumber evidence="5">2.7.9.2</ecNumber>
    </recommendedName>
    <alternativeName>
        <fullName evidence="13">Pyruvate, water dikinase</fullName>
    </alternativeName>
</protein>
<dbReference type="EMBL" id="SJKA01000015">
    <property type="protein sequence ID" value="TCC24350.1"/>
    <property type="molecule type" value="Genomic_DNA"/>
</dbReference>
<keyword evidence="9" id="KW-0547">Nucleotide-binding</keyword>
<keyword evidence="12" id="KW-0460">Magnesium</keyword>
<evidence type="ECO:0000256" key="7">
    <source>
        <dbReference type="ARBA" id="ARBA00022679"/>
    </source>
</evidence>
<dbReference type="Gene3D" id="3.30.470.20">
    <property type="entry name" value="ATP-grasp fold, B domain"/>
    <property type="match status" value="1"/>
</dbReference>
<keyword evidence="11" id="KW-0067">ATP-binding</keyword>
<evidence type="ECO:0000313" key="17">
    <source>
        <dbReference type="Proteomes" id="UP000292695"/>
    </source>
</evidence>
<evidence type="ECO:0000256" key="1">
    <source>
        <dbReference type="ARBA" id="ARBA00001946"/>
    </source>
</evidence>
<dbReference type="SUPFAM" id="SSF56059">
    <property type="entry name" value="Glutathione synthetase ATP-binding domain-like"/>
    <property type="match status" value="1"/>
</dbReference>
<evidence type="ECO:0000256" key="12">
    <source>
        <dbReference type="ARBA" id="ARBA00022842"/>
    </source>
</evidence>
<organism evidence="16 17">
    <name type="scientific">Kribbella sindirgiensis</name>
    <dbReference type="NCBI Taxonomy" id="1124744"/>
    <lineage>
        <taxon>Bacteria</taxon>
        <taxon>Bacillati</taxon>
        <taxon>Actinomycetota</taxon>
        <taxon>Actinomycetes</taxon>
        <taxon>Propionibacteriales</taxon>
        <taxon>Kribbellaceae</taxon>
        <taxon>Kribbella</taxon>
    </lineage>
</organism>
<evidence type="ECO:0000256" key="14">
    <source>
        <dbReference type="ARBA" id="ARBA00047700"/>
    </source>
</evidence>
<evidence type="ECO:0000256" key="2">
    <source>
        <dbReference type="ARBA" id="ARBA00002988"/>
    </source>
</evidence>
<name>A0A4R0I976_9ACTN</name>
<evidence type="ECO:0000256" key="9">
    <source>
        <dbReference type="ARBA" id="ARBA00022741"/>
    </source>
</evidence>